<evidence type="ECO:0000313" key="1">
    <source>
        <dbReference type="EMBL" id="SKA41699.1"/>
    </source>
</evidence>
<dbReference type="Proteomes" id="UP000190367">
    <property type="component" value="Unassembled WGS sequence"/>
</dbReference>
<dbReference type="RefSeq" id="WP_078672287.1">
    <property type="nucleotide sequence ID" value="NZ_FUWZ01000005.1"/>
</dbReference>
<protein>
    <submittedName>
        <fullName evidence="1">Uncharacterized protein</fullName>
    </submittedName>
</protein>
<sequence length="1148" mass="126470">MNTNLNDVIKLDTVGVTGMDHIHLLVSGELMKTHMKASPIEPNKDMLVTQDESGHVMILSIGTDNKLRLIRFSNGSADGYEILDLMANFEGYEKAVAFDLSENHNKTISIAMALTRKQEVYTDIFLAENISRDIDAAKFRGSCKKVSGIDTAFVADNIHMSTTDEKDESPMVVIAGKKGEAEYYYEVNNADLTATAASLPEAANKITQLEVGLMSGKKAKFFLYPQNKTTTLTCLVHNHGKSVHHEKAFDFSPNNPDIPKRYQHATYKCMAVAAGLKTKGKSLSSDLYVGTDQGVFLFKRGQIEAGFRVVTDTIQDVHQLYVVEDEHNISVWAIGGTGKTANALYYIHGEKVGEEYQWDKAYGFAKGITHVAPIRNEKKRSNELYLLDQQDNLIHCWQDPKSGVWNQRTINIKKDAYLIDLNSFVTHIKLTDEYGGILAKTKFRLTSSEWTYVNINGKIYSIDENSPAEIETDELGSINIIQLTEHIAVPVFHLEADFLKKTINIFPNGKILNGLSGIKSGDELRAAIGSGKKSVEGDLNDTVDSLKRLMGMTAVKRSEGCVFVSLSDSKEKVEKKLNLAHLSDGFVIGMSFENDSWQSHTGEAGIMEVSVVPDFILATVGDGFRYIEESIGQAKDAVRFVVKKVNEALEFCVTIGGKVLTLMLDTALKVFKAINWILKKIGIDLDEIMRWLGHVLSLDAIWKSHKIIAKLIENGAAHYIRFLEHKVEDLKELIGQSFDSVKEKVEGVLLSEKLPETAKTRLDQSSSLKSPLNSAAGSWIFSQIFNNDLLGGGIVAVINKDTGSEQYVHFIKKVAGIVDNLIPKLLKVFRDVGNILALDINSAFNLVHDVLDLLLDPMKALILEALDLLKELMKDISSALTSTVQIPFLNKMYNFFAALITDADKKADKKLTAAEAIAFIIAIPFTYASKILTGKAPFEDGDHNMTSTKYFEELFRGKEEELYPVAGCDNPAMCYSQIGGGFASIAAIPGHVISLMLFKAKKTDHKNLLDLLSFVLSFSTPPLTYPVRKDNQDIVAYNFKRSTWVLSFIKTIVSARIPEPSVSAGVSALFDGVIFPFALAADVIEKEDSLTFMQDILSNVGGALKNGSVAAGQLEFAYVAAGLPLLGAGIGFLQSTTTGDIHQLINLI</sequence>
<proteinExistence type="predicted"/>
<dbReference type="AlphaFoldDB" id="A0A1T4TNB9"/>
<organism evidence="1 2">
    <name type="scientific">Chitinophaga eiseniae</name>
    <dbReference type="NCBI Taxonomy" id="634771"/>
    <lineage>
        <taxon>Bacteria</taxon>
        <taxon>Pseudomonadati</taxon>
        <taxon>Bacteroidota</taxon>
        <taxon>Chitinophagia</taxon>
        <taxon>Chitinophagales</taxon>
        <taxon>Chitinophagaceae</taxon>
        <taxon>Chitinophaga</taxon>
    </lineage>
</organism>
<reference evidence="2" key="1">
    <citation type="submission" date="2017-02" db="EMBL/GenBank/DDBJ databases">
        <authorList>
            <person name="Varghese N."/>
            <person name="Submissions S."/>
        </authorList>
    </citation>
    <scope>NUCLEOTIDE SEQUENCE [LARGE SCALE GENOMIC DNA]</scope>
    <source>
        <strain evidence="2">DSM 22224</strain>
    </source>
</reference>
<evidence type="ECO:0000313" key="2">
    <source>
        <dbReference type="Proteomes" id="UP000190367"/>
    </source>
</evidence>
<gene>
    <name evidence="1" type="ORF">SAMN04488128_105492</name>
</gene>
<name>A0A1T4TNB9_9BACT</name>
<accession>A0A1T4TNB9</accession>
<dbReference type="OrthoDB" id="2482758at2"/>
<dbReference type="STRING" id="634771.SAMN04488128_105492"/>
<dbReference type="EMBL" id="FUWZ01000005">
    <property type="protein sequence ID" value="SKA41699.1"/>
    <property type="molecule type" value="Genomic_DNA"/>
</dbReference>
<keyword evidence="2" id="KW-1185">Reference proteome</keyword>